<accession>A0A1E3XEV7</accession>
<organism evidence="1 2">
    <name type="scientific">Candidatus Scalindua rubra</name>
    <dbReference type="NCBI Taxonomy" id="1872076"/>
    <lineage>
        <taxon>Bacteria</taxon>
        <taxon>Pseudomonadati</taxon>
        <taxon>Planctomycetota</taxon>
        <taxon>Candidatus Brocadiia</taxon>
        <taxon>Candidatus Brocadiales</taxon>
        <taxon>Candidatus Scalinduaceae</taxon>
        <taxon>Candidatus Scalindua</taxon>
    </lineage>
</organism>
<sequence length="262" mass="30513">MKIETFMIPKKDKEIFLKPAYEDIPGLISLNKERFQSYDFEINGIPFSKFREQVRSEVLKKAREYTEKVWSICSQLNMARPEDLSCINNSYTPEKEIVQTGHPPILAHPGVLIKNCLVNSISKKVNGIGINMVVDNDICHDNCLDIPNINEESPFMEKVEFVSMFRNIAFEETRYTNPTQLIALEKNVLRILTNPDMKKTFKDFTDILIKFFDETQQLSDLFTYARHAYLLRFGISNLEIPVSLICETESFFKFLSAHDREY</sequence>
<evidence type="ECO:0000313" key="2">
    <source>
        <dbReference type="Proteomes" id="UP000094056"/>
    </source>
</evidence>
<dbReference type="EMBL" id="MAYW01000012">
    <property type="protein sequence ID" value="ODS34167.1"/>
    <property type="molecule type" value="Genomic_DNA"/>
</dbReference>
<comment type="caution">
    <text evidence="1">The sequence shown here is derived from an EMBL/GenBank/DDBJ whole genome shotgun (WGS) entry which is preliminary data.</text>
</comment>
<dbReference type="Proteomes" id="UP000094056">
    <property type="component" value="Unassembled WGS sequence"/>
</dbReference>
<gene>
    <name evidence="1" type="ORF">SCARUB_00737</name>
</gene>
<proteinExistence type="predicted"/>
<evidence type="ECO:0000313" key="1">
    <source>
        <dbReference type="EMBL" id="ODS34167.1"/>
    </source>
</evidence>
<dbReference type="AlphaFoldDB" id="A0A1E3XEV7"/>
<name>A0A1E3XEV7_9BACT</name>
<reference evidence="1 2" key="1">
    <citation type="submission" date="2016-07" db="EMBL/GenBank/DDBJ databases">
        <title>Draft genome of Scalindua rubra, obtained from a brine-seawater interface in the Red Sea, sheds light on salt adaptation in anammox bacteria.</title>
        <authorList>
            <person name="Speth D.R."/>
            <person name="Lagkouvardos I."/>
            <person name="Wang Y."/>
            <person name="Qian P.-Y."/>
            <person name="Dutilh B.E."/>
            <person name="Jetten M.S."/>
        </authorList>
    </citation>
    <scope>NUCLEOTIDE SEQUENCE [LARGE SCALE GENOMIC DNA]</scope>
    <source>
        <strain evidence="1">BSI-1</strain>
    </source>
</reference>
<protein>
    <submittedName>
        <fullName evidence="1">Uncharacterized protein</fullName>
    </submittedName>
</protein>